<reference evidence="2" key="2">
    <citation type="submission" date="2023-06" db="EMBL/GenBank/DDBJ databases">
        <authorList>
            <consortium name="Lawrence Berkeley National Laboratory"/>
            <person name="Haridas S."/>
            <person name="Hensen N."/>
            <person name="Bonometti L."/>
            <person name="Westerberg I."/>
            <person name="Brannstrom I.O."/>
            <person name="Guillou S."/>
            <person name="Cros-Aarteil S."/>
            <person name="Calhoun S."/>
            <person name="Kuo A."/>
            <person name="Mondo S."/>
            <person name="Pangilinan J."/>
            <person name="Riley R."/>
            <person name="LaButti K."/>
            <person name="Andreopoulos B."/>
            <person name="Lipzen A."/>
            <person name="Chen C."/>
            <person name="Yanf M."/>
            <person name="Daum C."/>
            <person name="Ng V."/>
            <person name="Clum A."/>
            <person name="Steindorff A."/>
            <person name="Ohm R."/>
            <person name="Martin F."/>
            <person name="Silar P."/>
            <person name="Natvig D."/>
            <person name="Lalanne C."/>
            <person name="Gautier V."/>
            <person name="Ament-velasquez S.L."/>
            <person name="Kruys A."/>
            <person name="Hutchinson M.I."/>
            <person name="Powell A.J."/>
            <person name="Barry K."/>
            <person name="Miller A.N."/>
            <person name="Grigoriev I.V."/>
            <person name="Debuchy R."/>
            <person name="Gladieux P."/>
            <person name="Thoren M.H."/>
            <person name="Johannesson H."/>
        </authorList>
    </citation>
    <scope>NUCLEOTIDE SEQUENCE</scope>
    <source>
        <strain evidence="2">CBS 232.78</strain>
    </source>
</reference>
<feature type="compositionally biased region" description="Basic and acidic residues" evidence="1">
    <location>
        <begin position="210"/>
        <end position="229"/>
    </location>
</feature>
<organism evidence="2 3">
    <name type="scientific">Podospora didyma</name>
    <dbReference type="NCBI Taxonomy" id="330526"/>
    <lineage>
        <taxon>Eukaryota</taxon>
        <taxon>Fungi</taxon>
        <taxon>Dikarya</taxon>
        <taxon>Ascomycota</taxon>
        <taxon>Pezizomycotina</taxon>
        <taxon>Sordariomycetes</taxon>
        <taxon>Sordariomycetidae</taxon>
        <taxon>Sordariales</taxon>
        <taxon>Podosporaceae</taxon>
        <taxon>Podospora</taxon>
    </lineage>
</organism>
<proteinExistence type="predicted"/>
<dbReference type="AlphaFoldDB" id="A0AAE0KIW1"/>
<dbReference type="EMBL" id="JAULSW010000006">
    <property type="protein sequence ID" value="KAK3377451.1"/>
    <property type="molecule type" value="Genomic_DNA"/>
</dbReference>
<evidence type="ECO:0000313" key="2">
    <source>
        <dbReference type="EMBL" id="KAK3377451.1"/>
    </source>
</evidence>
<comment type="caution">
    <text evidence="2">The sequence shown here is derived from an EMBL/GenBank/DDBJ whole genome shotgun (WGS) entry which is preliminary data.</text>
</comment>
<keyword evidence="3" id="KW-1185">Reference proteome</keyword>
<evidence type="ECO:0000313" key="3">
    <source>
        <dbReference type="Proteomes" id="UP001285441"/>
    </source>
</evidence>
<evidence type="ECO:0000256" key="1">
    <source>
        <dbReference type="SAM" id="MobiDB-lite"/>
    </source>
</evidence>
<reference evidence="2" key="1">
    <citation type="journal article" date="2023" name="Mol. Phylogenet. Evol.">
        <title>Genome-scale phylogeny and comparative genomics of the fungal order Sordariales.</title>
        <authorList>
            <person name="Hensen N."/>
            <person name="Bonometti L."/>
            <person name="Westerberg I."/>
            <person name="Brannstrom I.O."/>
            <person name="Guillou S."/>
            <person name="Cros-Aarteil S."/>
            <person name="Calhoun S."/>
            <person name="Haridas S."/>
            <person name="Kuo A."/>
            <person name="Mondo S."/>
            <person name="Pangilinan J."/>
            <person name="Riley R."/>
            <person name="LaButti K."/>
            <person name="Andreopoulos B."/>
            <person name="Lipzen A."/>
            <person name="Chen C."/>
            <person name="Yan M."/>
            <person name="Daum C."/>
            <person name="Ng V."/>
            <person name="Clum A."/>
            <person name="Steindorff A."/>
            <person name="Ohm R.A."/>
            <person name="Martin F."/>
            <person name="Silar P."/>
            <person name="Natvig D.O."/>
            <person name="Lalanne C."/>
            <person name="Gautier V."/>
            <person name="Ament-Velasquez S.L."/>
            <person name="Kruys A."/>
            <person name="Hutchinson M.I."/>
            <person name="Powell A.J."/>
            <person name="Barry K."/>
            <person name="Miller A.N."/>
            <person name="Grigoriev I.V."/>
            <person name="Debuchy R."/>
            <person name="Gladieux P."/>
            <person name="Hiltunen Thoren M."/>
            <person name="Johannesson H."/>
        </authorList>
    </citation>
    <scope>NUCLEOTIDE SEQUENCE</scope>
    <source>
        <strain evidence="2">CBS 232.78</strain>
    </source>
</reference>
<dbReference type="Proteomes" id="UP001285441">
    <property type="component" value="Unassembled WGS sequence"/>
</dbReference>
<feature type="compositionally biased region" description="Basic and acidic residues" evidence="1">
    <location>
        <begin position="248"/>
        <end position="257"/>
    </location>
</feature>
<sequence length="257" mass="29139">MGASRSDIKHRTPAWLNVQKNVLRSSAPFISSKSSPLILQTMITFYSRHPPRSIFTTRQVLLIIMPRHMCRRLSVTPSRHSRRSTIYESESDSEFEYPILQSRGKSHSMVDTAIQLALLLFKKSSAPKKKGRACCVMEDEDDDPSRYRVAMDYSNGGLKGEFAVPLFSGLGAPKPKPRFRETVYIEKEVTLVLTPASPLGPAQRGRRALKGNERRARVEKGAQEKEARHPNVRMNQAWQKRTGIDLGPHLDQDQRSL</sequence>
<name>A0AAE0KIW1_9PEZI</name>
<feature type="region of interest" description="Disordered" evidence="1">
    <location>
        <begin position="196"/>
        <end position="257"/>
    </location>
</feature>
<accession>A0AAE0KIW1</accession>
<gene>
    <name evidence="2" type="ORF">B0H63DRAFT_218909</name>
</gene>
<protein>
    <submittedName>
        <fullName evidence="2">Uncharacterized protein</fullName>
    </submittedName>
</protein>